<dbReference type="AlphaFoldDB" id="G7W439"/>
<dbReference type="Gene3D" id="2.60.60.30">
    <property type="entry name" value="sav2460 like domains"/>
    <property type="match status" value="2"/>
</dbReference>
<protein>
    <submittedName>
        <fullName evidence="3">Tellurium resistance protein terA</fullName>
    </submittedName>
</protein>
<feature type="compositionally biased region" description="Pro residues" evidence="1">
    <location>
        <begin position="194"/>
        <end position="225"/>
    </location>
</feature>
<evidence type="ECO:0000313" key="3">
    <source>
        <dbReference type="EMBL" id="AET59279.1"/>
    </source>
</evidence>
<feature type="domain" description="TerD" evidence="2">
    <location>
        <begin position="11"/>
        <end position="186"/>
    </location>
</feature>
<dbReference type="STRING" id="985665.HPL003_12620"/>
<dbReference type="PIRSF" id="PIRSF037118">
    <property type="entry name" value="Tellurite_resistance_TerA"/>
    <property type="match status" value="1"/>
</dbReference>
<dbReference type="InterPro" id="IPR051324">
    <property type="entry name" value="Stress/Tellurium_Resist"/>
</dbReference>
<dbReference type="CDD" id="cd06974">
    <property type="entry name" value="TerD_like"/>
    <property type="match status" value="2"/>
</dbReference>
<gene>
    <name evidence="3" type="ordered locus">HPL003_12620</name>
</gene>
<dbReference type="Proteomes" id="UP000005876">
    <property type="component" value="Chromosome"/>
</dbReference>
<name>G7W439_PAETH</name>
<dbReference type="KEGG" id="pta:HPL003_12620"/>
<dbReference type="Pfam" id="PF02342">
    <property type="entry name" value="TerD"/>
    <property type="match status" value="1"/>
</dbReference>
<dbReference type="HOGENOM" id="CLU_047549_0_0_9"/>
<dbReference type="PANTHER" id="PTHR32097:SF14">
    <property type="entry name" value="TELLURIUM RESISTANCE PROTEIN TERD"/>
    <property type="match status" value="1"/>
</dbReference>
<dbReference type="InterPro" id="IPR017115">
    <property type="entry name" value="Tellurite_resistance_TerA"/>
</dbReference>
<reference evidence="4" key="1">
    <citation type="submission" date="2011-11" db="EMBL/GenBank/DDBJ databases">
        <title>Complete sequence of Paenibacillus terrae HPL-003.</title>
        <authorList>
            <person name="Shin S.H."/>
            <person name="Kim S."/>
            <person name="Kim J.Y."/>
        </authorList>
    </citation>
    <scope>NUCLEOTIDE SEQUENCE [LARGE SCALE GENOMIC DNA]</scope>
    <source>
        <strain evidence="4">HPL-003</strain>
    </source>
</reference>
<dbReference type="PANTHER" id="PTHR32097">
    <property type="entry name" value="CAMP-BINDING PROTEIN 1-RELATED"/>
    <property type="match status" value="1"/>
</dbReference>
<organism evidence="3 4">
    <name type="scientific">Paenibacillus terrae (strain HPL-003)</name>
    <dbReference type="NCBI Taxonomy" id="985665"/>
    <lineage>
        <taxon>Bacteria</taxon>
        <taxon>Bacillati</taxon>
        <taxon>Bacillota</taxon>
        <taxon>Bacilli</taxon>
        <taxon>Bacillales</taxon>
        <taxon>Paenibacillaceae</taxon>
        <taxon>Paenibacillus</taxon>
    </lineage>
</organism>
<evidence type="ECO:0000256" key="1">
    <source>
        <dbReference type="SAM" id="MobiDB-lite"/>
    </source>
</evidence>
<feature type="region of interest" description="Disordered" evidence="1">
    <location>
        <begin position="194"/>
        <end position="228"/>
    </location>
</feature>
<evidence type="ECO:0000259" key="2">
    <source>
        <dbReference type="Pfam" id="PF02342"/>
    </source>
</evidence>
<proteinExistence type="predicted"/>
<dbReference type="EMBL" id="CP003107">
    <property type="protein sequence ID" value="AET59279.1"/>
    <property type="molecule type" value="Genomic_DNA"/>
</dbReference>
<sequence>MTNGRKGDTIMAVIVVKGQKADLTKTNPGLTHVNVGIGWESPAALELDTSAFLLGPGGKVSGDEDLIFYNNPTTPFITYSDGQQSGDKKQFALDLTRIPANIEKIAFTLTIYDADQKRQNFGQVQGGFIRFAHPVSGEVLRFNLDSGFTVETAIVIGELYRHNGEWKFNAIGAGFSGGLDALCVNFGIEVENNPAPPPPVPTPPPTPQPAPTPPPAPPAPKPEPSATPVNLNLRKIELKKKGDTINLKKGSGGLGEILINLNWNQVQQSKGFFNRGSKGVDLDLGCLYEMKDGDKGVVQALGEVFGSLNRFPYIALDGDDRTGSVKTGENLRINGAKISEIKRILVFTFIYEGVTNWSQADGVVTLYQKDGPDIVVHLNEHDNRKGMCAIAMLQNVNDETFSIERLVQFYGGHRELDRAHNWGMRWSQGSK</sequence>
<evidence type="ECO:0000313" key="4">
    <source>
        <dbReference type="Proteomes" id="UP000005876"/>
    </source>
</evidence>
<reference evidence="3 4" key="3">
    <citation type="journal article" date="2012" name="J. Bacteriol.">
        <title>Genome Sequence of Paenibacillus terrae HPL-003, a Xylanase-Producing Bacterium Isolated from Soil Found in Forest Residue.</title>
        <authorList>
            <person name="Shin S.H."/>
            <person name="Kim S."/>
            <person name="Kim J.Y."/>
            <person name="Song H.Y."/>
            <person name="Cho S.J."/>
            <person name="Kim D.R."/>
            <person name="Lee K.I."/>
            <person name="Lim H.K."/>
            <person name="Park N.J."/>
            <person name="Hwang I.T."/>
            <person name="Yang K.S."/>
        </authorList>
    </citation>
    <scope>NUCLEOTIDE SEQUENCE [LARGE SCALE GENOMIC DNA]</scope>
    <source>
        <strain evidence="3 4">HPL-003</strain>
    </source>
</reference>
<dbReference type="InterPro" id="IPR003325">
    <property type="entry name" value="TerD"/>
</dbReference>
<dbReference type="eggNOG" id="COG4110">
    <property type="taxonomic scope" value="Bacteria"/>
</dbReference>
<reference key="2">
    <citation type="submission" date="2011-11" db="EMBL/GenBank/DDBJ databases">
        <authorList>
            <person name="Shin S.H."/>
            <person name="Kim S."/>
            <person name="Kim J.Y."/>
        </authorList>
    </citation>
    <scope>NUCLEOTIDE SEQUENCE</scope>
    <source>
        <strain>HPL-003</strain>
    </source>
</reference>
<dbReference type="eggNOG" id="COG2310">
    <property type="taxonomic scope" value="Bacteria"/>
</dbReference>
<accession>G7W439</accession>